<dbReference type="EMBL" id="SCFB01000006">
    <property type="protein sequence ID" value="RZI45972.1"/>
    <property type="molecule type" value="Genomic_DNA"/>
</dbReference>
<dbReference type="InterPro" id="IPR007481">
    <property type="entry name" value="SspB"/>
</dbReference>
<comment type="caution">
    <text evidence="2">The sequence shown here is derived from an EMBL/GenBank/DDBJ whole genome shotgun (WGS) entry which is preliminary data.</text>
</comment>
<keyword evidence="3" id="KW-1185">Reference proteome</keyword>
<name>A0A4Q7DH03_9PROT</name>
<protein>
    <recommendedName>
        <fullName evidence="4">Stringent starvation protein B</fullName>
    </recommendedName>
</protein>
<evidence type="ECO:0000256" key="1">
    <source>
        <dbReference type="SAM" id="MobiDB-lite"/>
    </source>
</evidence>
<dbReference type="Gene3D" id="2.30.30.220">
    <property type="entry name" value="SspB-like"/>
    <property type="match status" value="1"/>
</dbReference>
<dbReference type="SUPFAM" id="SSF101738">
    <property type="entry name" value="SspB-like"/>
    <property type="match status" value="1"/>
</dbReference>
<gene>
    <name evidence="2" type="ORF">EQU50_05455</name>
</gene>
<accession>A0A4Q7DH03</accession>
<evidence type="ECO:0000313" key="2">
    <source>
        <dbReference type="EMBL" id="RZI45972.1"/>
    </source>
</evidence>
<dbReference type="Pfam" id="PF04386">
    <property type="entry name" value="SspB"/>
    <property type="match status" value="1"/>
</dbReference>
<organism evidence="2 3">
    <name type="scientific">Candidatus Finniella inopinata</name>
    <dbReference type="NCBI Taxonomy" id="1696036"/>
    <lineage>
        <taxon>Bacteria</taxon>
        <taxon>Pseudomonadati</taxon>
        <taxon>Pseudomonadota</taxon>
        <taxon>Alphaproteobacteria</taxon>
        <taxon>Holosporales</taxon>
        <taxon>Candidatus Paracaedibacteraceae</taxon>
        <taxon>Candidatus Finniella</taxon>
    </lineage>
</organism>
<feature type="region of interest" description="Disordered" evidence="1">
    <location>
        <begin position="114"/>
        <end position="134"/>
    </location>
</feature>
<evidence type="ECO:0000313" key="3">
    <source>
        <dbReference type="Proteomes" id="UP000293550"/>
    </source>
</evidence>
<dbReference type="OrthoDB" id="9800412at2"/>
<sequence length="147" mass="16606">MVQVALGAVVREALSVAANYGLPDLHHFYVTFATDHPLVQIPDYLREQYMDEMTIVLQHEFWDLTVDDTRFAVTLCFDDINERLVIPFESIISFVDPSVKFGLQFSPEYTALEPGEEDTQAPITPAVDENGNPVSNVVTLDTFRKKP</sequence>
<proteinExistence type="predicted"/>
<evidence type="ECO:0008006" key="4">
    <source>
        <dbReference type="Google" id="ProtNLM"/>
    </source>
</evidence>
<dbReference type="Proteomes" id="UP000293550">
    <property type="component" value="Unassembled WGS sequence"/>
</dbReference>
<dbReference type="AlphaFoldDB" id="A0A4Q7DH03"/>
<dbReference type="InterPro" id="IPR036760">
    <property type="entry name" value="SspB-like_sf"/>
</dbReference>
<reference evidence="2 3" key="1">
    <citation type="submission" date="2018-10" db="EMBL/GenBank/DDBJ databases">
        <title>An updated phylogeny of the Alphaproteobacteria reveals that the parasitic Rickettsiales and Holosporales have independent origins.</title>
        <authorList>
            <person name="Munoz-Gomez S.A."/>
            <person name="Hess S."/>
            <person name="Burger G."/>
            <person name="Lang B.F."/>
            <person name="Susko E."/>
            <person name="Slamovits C.H."/>
            <person name="Roger A.J."/>
        </authorList>
    </citation>
    <scope>NUCLEOTIDE SEQUENCE [LARGE SCALE GENOMIC DNA]</scope>
    <source>
        <strain evidence="2">HOLO01</strain>
    </source>
</reference>